<reference evidence="1 2" key="1">
    <citation type="submission" date="2018-11" db="EMBL/GenBank/DDBJ databases">
        <authorList>
            <consortium name="Pathogen Informatics"/>
        </authorList>
    </citation>
    <scope>NUCLEOTIDE SEQUENCE [LARGE SCALE GENOMIC DNA]</scope>
    <source>
        <strain evidence="1 2">Zambia</strain>
    </source>
</reference>
<evidence type="ECO:0000313" key="2">
    <source>
        <dbReference type="Proteomes" id="UP000277204"/>
    </source>
</evidence>
<dbReference type="Proteomes" id="UP000277204">
    <property type="component" value="Unassembled WGS sequence"/>
</dbReference>
<sequence length="113" mass="12204">MSCNSGFKCHVENCKVRHDSLLHIDGIDSHVVNLAKDWNSSKVCLSIVPVRLYGLKGCLEFYALLDSGLDTSLVCEGLINQLGNKGKETSIKVATVNGTTNCSAHLTLLLISN</sequence>
<dbReference type="AlphaFoldDB" id="A0A183M5Z7"/>
<gene>
    <name evidence="1" type="ORF">SMRZ_LOCUS11472</name>
</gene>
<name>A0A183M5Z7_9TREM</name>
<dbReference type="PANTHER" id="PTHR47331:SF1">
    <property type="entry name" value="GAG-LIKE PROTEIN"/>
    <property type="match status" value="1"/>
</dbReference>
<proteinExistence type="predicted"/>
<keyword evidence="2" id="KW-1185">Reference proteome</keyword>
<dbReference type="PANTHER" id="PTHR47331">
    <property type="entry name" value="PHD-TYPE DOMAIN-CONTAINING PROTEIN"/>
    <property type="match status" value="1"/>
</dbReference>
<dbReference type="EMBL" id="UZAI01006453">
    <property type="protein sequence ID" value="VDO95479.1"/>
    <property type="molecule type" value="Genomic_DNA"/>
</dbReference>
<protein>
    <submittedName>
        <fullName evidence="1">Uncharacterized protein</fullName>
    </submittedName>
</protein>
<evidence type="ECO:0000313" key="1">
    <source>
        <dbReference type="EMBL" id="VDO95479.1"/>
    </source>
</evidence>
<dbReference type="STRING" id="48269.A0A183M5Z7"/>
<accession>A0A183M5Z7</accession>
<organism evidence="1 2">
    <name type="scientific">Schistosoma margrebowiei</name>
    <dbReference type="NCBI Taxonomy" id="48269"/>
    <lineage>
        <taxon>Eukaryota</taxon>
        <taxon>Metazoa</taxon>
        <taxon>Spiralia</taxon>
        <taxon>Lophotrochozoa</taxon>
        <taxon>Platyhelminthes</taxon>
        <taxon>Trematoda</taxon>
        <taxon>Digenea</taxon>
        <taxon>Strigeidida</taxon>
        <taxon>Schistosomatoidea</taxon>
        <taxon>Schistosomatidae</taxon>
        <taxon>Schistosoma</taxon>
    </lineage>
</organism>